<dbReference type="GO" id="GO:0008270">
    <property type="term" value="F:zinc ion binding"/>
    <property type="evidence" value="ECO:0007669"/>
    <property type="project" value="InterPro"/>
</dbReference>
<evidence type="ECO:0000256" key="1">
    <source>
        <dbReference type="PIRSR" id="PIRSR001359-1"/>
    </source>
</evidence>
<evidence type="ECO:0000313" key="3">
    <source>
        <dbReference type="EMBL" id="RTH05969.1"/>
    </source>
</evidence>
<dbReference type="EMBL" id="PELP01000092">
    <property type="protein sequence ID" value="RTH05969.1"/>
    <property type="molecule type" value="Genomic_DNA"/>
</dbReference>
<dbReference type="InterPro" id="IPR000771">
    <property type="entry name" value="FBA_II"/>
</dbReference>
<name>A0A430REM7_THESC</name>
<evidence type="ECO:0000313" key="4">
    <source>
        <dbReference type="Proteomes" id="UP000286734"/>
    </source>
</evidence>
<comment type="cofactor">
    <cofactor evidence="2">
        <name>Zn(2+)</name>
        <dbReference type="ChEBI" id="CHEBI:29105"/>
    </cofactor>
    <text evidence="2">Binds 2 Zn(2+) ions per subunit. One is catalytic and the other provides a structural contribution.</text>
</comment>
<dbReference type="SUPFAM" id="SSF51569">
    <property type="entry name" value="Aldolase"/>
    <property type="match status" value="1"/>
</dbReference>
<protein>
    <recommendedName>
        <fullName evidence="5">Tagatose-bisphosphate aldolase</fullName>
    </recommendedName>
</protein>
<sequence length="259" mass="28265">MEAKEAVRSAWEKGEAILAVNAINLETAQAILQGAERAQRPIFLMVSQNAARYGGLEELAAIGRVLQTKARVPLFLHLDHAEDLDTLERAFALGFGSAMVEEGPLEFLREARALAGSRALEVELEVVPKGTRRGERRSTEELLSLVEAVNPDWIAVDLGTLHKSLEQRPLDLDRLRSLRALERPLVLHGGSSAEKSSLQQAVRLGVAKVNLATKAFAAFTQGVRQALGEGVDPRGYLGQARERMSQLVAEYCLALSQPL</sequence>
<dbReference type="GO" id="GO:0005975">
    <property type="term" value="P:carbohydrate metabolic process"/>
    <property type="evidence" value="ECO:0007669"/>
    <property type="project" value="InterPro"/>
</dbReference>
<gene>
    <name evidence="3" type="ORF">CSW47_04165</name>
</gene>
<feature type="active site" description="Proton donor" evidence="1">
    <location>
        <position position="79"/>
    </location>
</feature>
<feature type="binding site" evidence="2">
    <location>
        <position position="162"/>
    </location>
    <ligand>
        <name>Zn(2+)</name>
        <dbReference type="ChEBI" id="CHEBI:29105"/>
        <label>1</label>
        <note>catalytic</note>
    </ligand>
</feature>
<dbReference type="PANTHER" id="PTHR30304:SF0">
    <property type="entry name" value="D-TAGATOSE-1,6-BISPHOSPHATE ALDOLASE SUBUNIT GATY-RELATED"/>
    <property type="match status" value="1"/>
</dbReference>
<dbReference type="PIRSF" id="PIRSF001359">
    <property type="entry name" value="F_bP_aldolase_II"/>
    <property type="match status" value="1"/>
</dbReference>
<dbReference type="InterPro" id="IPR013785">
    <property type="entry name" value="Aldolase_TIM"/>
</dbReference>
<dbReference type="InterPro" id="IPR050246">
    <property type="entry name" value="Class_II_FBP_aldolase"/>
</dbReference>
<comment type="caution">
    <text evidence="3">The sequence shown here is derived from an EMBL/GenBank/DDBJ whole genome shotgun (WGS) entry which is preliminary data.</text>
</comment>
<dbReference type="PANTHER" id="PTHR30304">
    <property type="entry name" value="D-TAGATOSE-1,6-BISPHOSPHATE ALDOLASE"/>
    <property type="match status" value="1"/>
</dbReference>
<dbReference type="RefSeq" id="WP_126200122.1">
    <property type="nucleotide sequence ID" value="NZ_PELP01000092.1"/>
</dbReference>
<evidence type="ECO:0000256" key="2">
    <source>
        <dbReference type="PIRSR" id="PIRSR001359-3"/>
    </source>
</evidence>
<dbReference type="Proteomes" id="UP000286734">
    <property type="component" value="Unassembled WGS sequence"/>
</dbReference>
<accession>A0A430REM7</accession>
<proteinExistence type="predicted"/>
<feature type="binding site" evidence="2">
    <location>
        <position position="188"/>
    </location>
    <ligand>
        <name>Zn(2+)</name>
        <dbReference type="ChEBI" id="CHEBI:29105"/>
        <label>1</label>
        <note>catalytic</note>
    </ligand>
</feature>
<organism evidence="3 4">
    <name type="scientific">Thermus scotoductus</name>
    <dbReference type="NCBI Taxonomy" id="37636"/>
    <lineage>
        <taxon>Bacteria</taxon>
        <taxon>Thermotogati</taxon>
        <taxon>Deinococcota</taxon>
        <taxon>Deinococci</taxon>
        <taxon>Thermales</taxon>
        <taxon>Thermaceae</taxon>
        <taxon>Thermus</taxon>
    </lineage>
</organism>
<dbReference type="Pfam" id="PF01116">
    <property type="entry name" value="F_bP_aldolase"/>
    <property type="match status" value="1"/>
</dbReference>
<dbReference type="GO" id="GO:0016832">
    <property type="term" value="F:aldehyde-lyase activity"/>
    <property type="evidence" value="ECO:0007669"/>
    <property type="project" value="InterPro"/>
</dbReference>
<keyword evidence="2" id="KW-0862">Zinc</keyword>
<evidence type="ECO:0008006" key="5">
    <source>
        <dbReference type="Google" id="ProtNLM"/>
    </source>
</evidence>
<feature type="binding site" evidence="2">
    <location>
        <position position="80"/>
    </location>
    <ligand>
        <name>Zn(2+)</name>
        <dbReference type="ChEBI" id="CHEBI:29105"/>
        <label>1</label>
        <note>catalytic</note>
    </ligand>
</feature>
<keyword evidence="2" id="KW-0479">Metal-binding</keyword>
<feature type="binding site" evidence="2">
    <location>
        <position position="125"/>
    </location>
    <ligand>
        <name>Zn(2+)</name>
        <dbReference type="ChEBI" id="CHEBI:29105"/>
        <label>2</label>
    </ligand>
</feature>
<dbReference type="AlphaFoldDB" id="A0A430REM7"/>
<dbReference type="Gene3D" id="3.20.20.70">
    <property type="entry name" value="Aldolase class I"/>
    <property type="match status" value="1"/>
</dbReference>
<reference evidence="3 4" key="1">
    <citation type="journal article" date="2019" name="Extremophiles">
        <title>Biogeography of thermophiles and predominance of Thermus scotoductus in domestic water heaters.</title>
        <authorList>
            <person name="Wilpiszeski R.L."/>
            <person name="Zhang Z."/>
            <person name="House C.H."/>
        </authorList>
    </citation>
    <scope>NUCLEOTIDE SEQUENCE [LARGE SCALE GENOMIC DNA]</scope>
    <source>
        <strain evidence="3 4">34_S34</strain>
    </source>
</reference>